<dbReference type="EMBL" id="RSCL01000010">
    <property type="protein sequence ID" value="RUT04759.1"/>
    <property type="molecule type" value="Genomic_DNA"/>
</dbReference>
<gene>
    <name evidence="1" type="ORF">DSM106972_043280</name>
</gene>
<sequence>MTNYLQTEIYEEYISALDIEKIRRYVNHTISVKGKIKGVYVDKDNFIIYFYFTENALNGFYAYVLRNSYNKFINPTSYLEINVVVSGIVSLNNKNQPRININKDSQLRSID</sequence>
<name>A0A433VFF7_9CYAN</name>
<reference evidence="1" key="2">
    <citation type="journal article" date="2019" name="Genome Biol. Evol.">
        <title>Day and night: Metabolic profiles and evolutionary relationships of six axenic non-marine cyanobacteria.</title>
        <authorList>
            <person name="Will S.E."/>
            <person name="Henke P."/>
            <person name="Boedeker C."/>
            <person name="Huang S."/>
            <person name="Brinkmann H."/>
            <person name="Rohde M."/>
            <person name="Jarek M."/>
            <person name="Friedl T."/>
            <person name="Seufert S."/>
            <person name="Schumacher M."/>
            <person name="Overmann J."/>
            <person name="Neumann-Schaal M."/>
            <person name="Petersen J."/>
        </authorList>
    </citation>
    <scope>NUCLEOTIDE SEQUENCE [LARGE SCALE GENOMIC DNA]</scope>
    <source>
        <strain evidence="1">PCC 7102</strain>
    </source>
</reference>
<accession>A0A433VFF7</accession>
<protein>
    <submittedName>
        <fullName evidence="1">Uncharacterized protein</fullName>
    </submittedName>
</protein>
<dbReference type="AlphaFoldDB" id="A0A433VFF7"/>
<organism evidence="1 2">
    <name type="scientific">Dulcicalothrix desertica PCC 7102</name>
    <dbReference type="NCBI Taxonomy" id="232991"/>
    <lineage>
        <taxon>Bacteria</taxon>
        <taxon>Bacillati</taxon>
        <taxon>Cyanobacteriota</taxon>
        <taxon>Cyanophyceae</taxon>
        <taxon>Nostocales</taxon>
        <taxon>Calotrichaceae</taxon>
        <taxon>Dulcicalothrix</taxon>
    </lineage>
</organism>
<proteinExistence type="predicted"/>
<dbReference type="Proteomes" id="UP000271624">
    <property type="component" value="Unassembled WGS sequence"/>
</dbReference>
<keyword evidence="2" id="KW-1185">Reference proteome</keyword>
<evidence type="ECO:0000313" key="1">
    <source>
        <dbReference type="EMBL" id="RUT04759.1"/>
    </source>
</evidence>
<comment type="caution">
    <text evidence="1">The sequence shown here is derived from an EMBL/GenBank/DDBJ whole genome shotgun (WGS) entry which is preliminary data.</text>
</comment>
<reference evidence="1" key="1">
    <citation type="submission" date="2018-12" db="EMBL/GenBank/DDBJ databases">
        <authorList>
            <person name="Will S."/>
            <person name="Neumann-Schaal M."/>
            <person name="Henke P."/>
        </authorList>
    </citation>
    <scope>NUCLEOTIDE SEQUENCE</scope>
    <source>
        <strain evidence="1">PCC 7102</strain>
    </source>
</reference>
<evidence type="ECO:0000313" key="2">
    <source>
        <dbReference type="Proteomes" id="UP000271624"/>
    </source>
</evidence>